<dbReference type="Pfam" id="PF00400">
    <property type="entry name" value="WD40"/>
    <property type="match status" value="1"/>
</dbReference>
<comment type="subcellular location">
    <subcellularLocation>
        <location evidence="1">Nucleus</location>
    </subcellularLocation>
</comment>
<dbReference type="GO" id="GO:0005634">
    <property type="term" value="C:nucleus"/>
    <property type="evidence" value="ECO:0007669"/>
    <property type="project" value="UniProtKB-SubCell"/>
</dbReference>
<dbReference type="OrthoDB" id="4703at2759"/>
<protein>
    <recommendedName>
        <fullName evidence="7">WD40 repeat-like protein</fullName>
    </recommendedName>
</protein>
<feature type="compositionally biased region" description="Acidic residues" evidence="4">
    <location>
        <begin position="124"/>
        <end position="142"/>
    </location>
</feature>
<dbReference type="AlphaFoldDB" id="A0A316U316"/>
<dbReference type="EMBL" id="KZ819334">
    <property type="protein sequence ID" value="PWN18753.1"/>
    <property type="molecule type" value="Genomic_DNA"/>
</dbReference>
<dbReference type="Proteomes" id="UP000245942">
    <property type="component" value="Unassembled WGS sequence"/>
</dbReference>
<evidence type="ECO:0000256" key="4">
    <source>
        <dbReference type="SAM" id="MobiDB-lite"/>
    </source>
</evidence>
<organism evidence="5 6">
    <name type="scientific">Pseudomicrostroma glucosiphilum</name>
    <dbReference type="NCBI Taxonomy" id="1684307"/>
    <lineage>
        <taxon>Eukaryota</taxon>
        <taxon>Fungi</taxon>
        <taxon>Dikarya</taxon>
        <taxon>Basidiomycota</taxon>
        <taxon>Ustilaginomycotina</taxon>
        <taxon>Exobasidiomycetes</taxon>
        <taxon>Microstromatales</taxon>
        <taxon>Microstromatales incertae sedis</taxon>
        <taxon>Pseudomicrostroma</taxon>
    </lineage>
</organism>
<feature type="compositionally biased region" description="Acidic residues" evidence="4">
    <location>
        <begin position="69"/>
        <end position="90"/>
    </location>
</feature>
<evidence type="ECO:0000313" key="6">
    <source>
        <dbReference type="Proteomes" id="UP000245942"/>
    </source>
</evidence>
<dbReference type="PANTHER" id="PTHR15052">
    <property type="entry name" value="RNA POLYMERASE III TRANSCRIPTION INITIATION FACTOR COMPLEX SUBUNIT"/>
    <property type="match status" value="1"/>
</dbReference>
<reference evidence="5 6" key="1">
    <citation type="journal article" date="2018" name="Mol. Biol. Evol.">
        <title>Broad Genomic Sampling Reveals a Smut Pathogenic Ancestry of the Fungal Clade Ustilaginomycotina.</title>
        <authorList>
            <person name="Kijpornyongpan T."/>
            <person name="Mondo S.J."/>
            <person name="Barry K."/>
            <person name="Sandor L."/>
            <person name="Lee J."/>
            <person name="Lipzen A."/>
            <person name="Pangilinan J."/>
            <person name="LaButti K."/>
            <person name="Hainaut M."/>
            <person name="Henrissat B."/>
            <person name="Grigoriev I.V."/>
            <person name="Spatafora J.W."/>
            <person name="Aime M.C."/>
        </authorList>
    </citation>
    <scope>NUCLEOTIDE SEQUENCE [LARGE SCALE GENOMIC DNA]</scope>
    <source>
        <strain evidence="5 6">MCA 4718</strain>
    </source>
</reference>
<dbReference type="InterPro" id="IPR015943">
    <property type="entry name" value="WD40/YVTN_repeat-like_dom_sf"/>
</dbReference>
<proteinExistence type="predicted"/>
<keyword evidence="3" id="KW-0539">Nucleus</keyword>
<dbReference type="InterPro" id="IPR001680">
    <property type="entry name" value="WD40_rpt"/>
</dbReference>
<feature type="compositionally biased region" description="Basic residues" evidence="4">
    <location>
        <begin position="147"/>
        <end position="157"/>
    </location>
</feature>
<evidence type="ECO:0008006" key="7">
    <source>
        <dbReference type="Google" id="ProtNLM"/>
    </source>
</evidence>
<evidence type="ECO:0000313" key="5">
    <source>
        <dbReference type="EMBL" id="PWN18753.1"/>
    </source>
</evidence>
<feature type="region of interest" description="Disordered" evidence="4">
    <location>
        <begin position="1"/>
        <end position="194"/>
    </location>
</feature>
<dbReference type="GO" id="GO:0006383">
    <property type="term" value="P:transcription by RNA polymerase III"/>
    <property type="evidence" value="ECO:0007669"/>
    <property type="project" value="TreeGrafter"/>
</dbReference>
<feature type="compositionally biased region" description="Basic and acidic residues" evidence="4">
    <location>
        <begin position="668"/>
        <end position="688"/>
    </location>
</feature>
<evidence type="ECO:0000256" key="2">
    <source>
        <dbReference type="ARBA" id="ARBA00023163"/>
    </source>
</evidence>
<dbReference type="GeneID" id="37014889"/>
<keyword evidence="6" id="KW-1185">Reference proteome</keyword>
<dbReference type="InterPro" id="IPR052416">
    <property type="entry name" value="GTF3C_component"/>
</dbReference>
<dbReference type="SMART" id="SM00320">
    <property type="entry name" value="WD40"/>
    <property type="match status" value="4"/>
</dbReference>
<accession>A0A316U316</accession>
<feature type="region of interest" description="Disordered" evidence="4">
    <location>
        <begin position="667"/>
        <end position="688"/>
    </location>
</feature>
<feature type="compositionally biased region" description="Low complexity" evidence="4">
    <location>
        <begin position="91"/>
        <end position="103"/>
    </location>
</feature>
<dbReference type="RefSeq" id="XP_025345913.1">
    <property type="nucleotide sequence ID" value="XM_025493155.1"/>
</dbReference>
<evidence type="ECO:0000256" key="3">
    <source>
        <dbReference type="ARBA" id="ARBA00023242"/>
    </source>
</evidence>
<feature type="compositionally biased region" description="Low complexity" evidence="4">
    <location>
        <begin position="20"/>
        <end position="37"/>
    </location>
</feature>
<dbReference type="InterPro" id="IPR036322">
    <property type="entry name" value="WD40_repeat_dom_sf"/>
</dbReference>
<dbReference type="GO" id="GO:0000127">
    <property type="term" value="C:transcription factor TFIIIC complex"/>
    <property type="evidence" value="ECO:0007669"/>
    <property type="project" value="TreeGrafter"/>
</dbReference>
<feature type="region of interest" description="Disordered" evidence="4">
    <location>
        <begin position="840"/>
        <end position="861"/>
    </location>
</feature>
<feature type="compositionally biased region" description="Low complexity" evidence="4">
    <location>
        <begin position="162"/>
        <end position="171"/>
    </location>
</feature>
<dbReference type="Gene3D" id="2.130.10.10">
    <property type="entry name" value="YVTN repeat-like/Quinoprotein amine dehydrogenase"/>
    <property type="match status" value="1"/>
</dbReference>
<sequence>MPPRAKKAPRALSEEEDASDSPTGGPAGPSSAGASVPTDPHTPARSSGRPRRSAAKAIDYSALLAPGDENGDDDDENAEPEQESEEESDDSLGSSVHASPPAKGKGRGAARGSGGRKAARLEMMDLDDDDNDADVTGEDSEEEHTARRSALKGKKKATATFSKAPASSPAIKSRRGPRPSAAKQSKGHYAHHDVRPLYLPGPSGSGLLQIDEILPLDQIGKRAPRLRQLKTIEAQEERVRRHRVCWGGNDHYMRVNDETMAGTDWAWFPGKDTDLQSERRQRQKVKEYWEKRRADEAIGEQELQEIQRVGGIVLLDQKSHLKVLTHAESQAYRPPQVDLSSQLPPPSELPKSIEEFTERGPSCSSADGNIKVAMGVKTNDAEGTSKQRTFELESRQAKSLQDCGLTLGPAGYIINAGSFVPSFDWAPRPPHGPLGPEYLAVAVSLTSAPAAVPDTPLAAISEEKGGVQIWSIGSSNSDAESAQPQTRPSSPLCRMEYQLCIPKGEVKQVKWSPCGADLRDETDWQRENTDIPPPRIGLLACVMSTQKVAIFALPTPEAVRQSHKAKGKEAGTASEPHIELSPILELPIYGRNRQAICLDWAGGERLVAGCSDGTLICWPIGAILRSLTPTTKTSPAPAPTPSLLPSHSLQVHECAILSLSFLQLPPRSARDPGEASAENGHDQESYDHDGLPHTILSTALDGSLKIVNLDLVDLVGDLPSRREPGYSTSFLPFLGIWLGERGDNTVRLVNPKPSLYGRSHLVASHDGRCTTVDGSPFHPMIASGGADGAVKLTNAVKNIVRDPNKYQWPLYRLDLNRFTGEVRYVDNILPSPFIFRAPATAAPPSSSDAAPSSSSANQTGINTGAWHPSIRITCVRWNPNVSGPVLLASASAMGLVRVEMVCAYDAAKLEVVDDGVEGERQGDAMEE</sequence>
<dbReference type="STRING" id="1684307.A0A316U316"/>
<dbReference type="SUPFAM" id="SSF50978">
    <property type="entry name" value="WD40 repeat-like"/>
    <property type="match status" value="1"/>
</dbReference>
<name>A0A316U316_9BASI</name>
<dbReference type="PANTHER" id="PTHR15052:SF2">
    <property type="entry name" value="GENERAL TRANSCRIPTION FACTOR 3C POLYPEPTIDE 2"/>
    <property type="match status" value="1"/>
</dbReference>
<gene>
    <name evidence="5" type="ORF">BCV69DRAFT_284738</name>
</gene>
<keyword evidence="2" id="KW-0804">Transcription</keyword>
<evidence type="ECO:0000256" key="1">
    <source>
        <dbReference type="ARBA" id="ARBA00004123"/>
    </source>
</evidence>
<feature type="compositionally biased region" description="Low complexity" evidence="4">
    <location>
        <begin position="840"/>
        <end position="856"/>
    </location>
</feature>